<protein>
    <submittedName>
        <fullName evidence="1">Uncharacterized protein</fullName>
    </submittedName>
</protein>
<evidence type="ECO:0000313" key="1">
    <source>
        <dbReference type="EMBL" id="KAJ1353528.1"/>
    </source>
</evidence>
<comment type="caution">
    <text evidence="1">The sequence shown here is derived from an EMBL/GenBank/DDBJ whole genome shotgun (WGS) entry which is preliminary data.</text>
</comment>
<dbReference type="AlphaFoldDB" id="A0AAD5MB11"/>
<reference evidence="1" key="1">
    <citation type="submission" date="2021-06" db="EMBL/GenBank/DDBJ databases">
        <title>Parelaphostrongylus tenuis whole genome reference sequence.</title>
        <authorList>
            <person name="Garwood T.J."/>
            <person name="Larsen P.A."/>
            <person name="Fountain-Jones N.M."/>
            <person name="Garbe J.R."/>
            <person name="Macchietto M.G."/>
            <person name="Kania S.A."/>
            <person name="Gerhold R.W."/>
            <person name="Richards J.E."/>
            <person name="Wolf T.M."/>
        </authorList>
    </citation>
    <scope>NUCLEOTIDE SEQUENCE</scope>
    <source>
        <strain evidence="1">MNPRO001-30</strain>
        <tissue evidence="1">Meninges</tissue>
    </source>
</reference>
<proteinExistence type="predicted"/>
<gene>
    <name evidence="1" type="ORF">KIN20_010169</name>
</gene>
<sequence>MKFLNVNQNIFPNMTPREKAIRDHHENRKMTANCRFCSCGVLLTLPKKLTSIMAIVEWFDFGKHLEPLRRKRLRACCAAQLLQNVDS</sequence>
<name>A0AAD5MB11_PARTN</name>
<dbReference type="EMBL" id="JAHQIW010001740">
    <property type="protein sequence ID" value="KAJ1353528.1"/>
    <property type="molecule type" value="Genomic_DNA"/>
</dbReference>
<organism evidence="1 2">
    <name type="scientific">Parelaphostrongylus tenuis</name>
    <name type="common">Meningeal worm</name>
    <dbReference type="NCBI Taxonomy" id="148309"/>
    <lineage>
        <taxon>Eukaryota</taxon>
        <taxon>Metazoa</taxon>
        <taxon>Ecdysozoa</taxon>
        <taxon>Nematoda</taxon>
        <taxon>Chromadorea</taxon>
        <taxon>Rhabditida</taxon>
        <taxon>Rhabditina</taxon>
        <taxon>Rhabditomorpha</taxon>
        <taxon>Strongyloidea</taxon>
        <taxon>Metastrongylidae</taxon>
        <taxon>Parelaphostrongylus</taxon>
    </lineage>
</organism>
<dbReference type="Proteomes" id="UP001196413">
    <property type="component" value="Unassembled WGS sequence"/>
</dbReference>
<keyword evidence="2" id="KW-1185">Reference proteome</keyword>
<evidence type="ECO:0000313" key="2">
    <source>
        <dbReference type="Proteomes" id="UP001196413"/>
    </source>
</evidence>
<accession>A0AAD5MB11</accession>